<evidence type="ECO:0000256" key="3">
    <source>
        <dbReference type="ARBA" id="ARBA00037342"/>
    </source>
</evidence>
<feature type="domain" description="JmjC" evidence="4">
    <location>
        <begin position="15"/>
        <end position="180"/>
    </location>
</feature>
<keyword evidence="6" id="KW-1185">Reference proteome</keyword>
<comment type="function">
    <text evidence="3">May play a role in cellular stress response.</text>
</comment>
<keyword evidence="2" id="KW-0963">Cytoplasm</keyword>
<evidence type="ECO:0000313" key="5">
    <source>
        <dbReference type="EMBL" id="CAB3367118.1"/>
    </source>
</evidence>
<protein>
    <recommendedName>
        <fullName evidence="4">JmjC domain-containing protein</fullName>
    </recommendedName>
</protein>
<accession>A0A8S1CGA0</accession>
<dbReference type="AlphaFoldDB" id="A0A8S1CGA0"/>
<name>A0A8S1CGA0_9INSE</name>
<gene>
    <name evidence="5" type="ORF">CLODIP_2_CD07498</name>
</gene>
<proteinExistence type="predicted"/>
<evidence type="ECO:0000256" key="2">
    <source>
        <dbReference type="ARBA" id="ARBA00022490"/>
    </source>
</evidence>
<dbReference type="SUPFAM" id="SSF51197">
    <property type="entry name" value="Clavaminate synthase-like"/>
    <property type="match status" value="1"/>
</dbReference>
<sequence length="308" mass="34860">MTMNQFLGHAQTADPSEWLYFDYKHLHEWFKDKEDFLKDISWKDLGFPDRKADDSTLWIGSRGAHTPCHVDTYGFNLVAQIHGKKQWILFPPGNESRKMLRATRVPYEESSIYSEINFFSPPKGITLTGARVVTLNPGDVLFVPNGWWHYVETISPLAVSLNTWIPLPCDGLRQVEESLVKLLVSSVCRFDNKELILNPNEADVTEDKNILNYVKWATQICAASDFDEPPAKKRRSVTSACGDLPAGASRVAICSENDFKELMSLKRKIVVDSVAVESDTKLDFSKKLINAICAPDVLSKIRDHLLKD</sequence>
<dbReference type="GO" id="GO:0005737">
    <property type="term" value="C:cytoplasm"/>
    <property type="evidence" value="ECO:0007669"/>
    <property type="project" value="UniProtKB-SubCell"/>
</dbReference>
<dbReference type="Gene3D" id="2.60.120.650">
    <property type="entry name" value="Cupin"/>
    <property type="match status" value="1"/>
</dbReference>
<organism evidence="5 6">
    <name type="scientific">Cloeon dipterum</name>
    <dbReference type="NCBI Taxonomy" id="197152"/>
    <lineage>
        <taxon>Eukaryota</taxon>
        <taxon>Metazoa</taxon>
        <taxon>Ecdysozoa</taxon>
        <taxon>Arthropoda</taxon>
        <taxon>Hexapoda</taxon>
        <taxon>Insecta</taxon>
        <taxon>Pterygota</taxon>
        <taxon>Palaeoptera</taxon>
        <taxon>Ephemeroptera</taxon>
        <taxon>Pisciforma</taxon>
        <taxon>Baetidae</taxon>
        <taxon>Cloeon</taxon>
    </lineage>
</organism>
<dbReference type="EMBL" id="CADEPI010000028">
    <property type="protein sequence ID" value="CAB3367118.1"/>
    <property type="molecule type" value="Genomic_DNA"/>
</dbReference>
<dbReference type="SMART" id="SM00558">
    <property type="entry name" value="JmjC"/>
    <property type="match status" value="1"/>
</dbReference>
<evidence type="ECO:0000259" key="4">
    <source>
        <dbReference type="PROSITE" id="PS51184"/>
    </source>
</evidence>
<reference evidence="5 6" key="1">
    <citation type="submission" date="2020-04" db="EMBL/GenBank/DDBJ databases">
        <authorList>
            <person name="Alioto T."/>
            <person name="Alioto T."/>
            <person name="Gomez Garrido J."/>
        </authorList>
    </citation>
    <scope>NUCLEOTIDE SEQUENCE [LARGE SCALE GENOMIC DNA]</scope>
</reference>
<dbReference type="Proteomes" id="UP000494165">
    <property type="component" value="Unassembled WGS sequence"/>
</dbReference>
<dbReference type="OrthoDB" id="438164at2759"/>
<dbReference type="PANTHER" id="PTHR12461">
    <property type="entry name" value="HYPOXIA-INDUCIBLE FACTOR 1 ALPHA INHIBITOR-RELATED"/>
    <property type="match status" value="1"/>
</dbReference>
<evidence type="ECO:0000313" key="6">
    <source>
        <dbReference type="Proteomes" id="UP000494165"/>
    </source>
</evidence>
<dbReference type="InterPro" id="IPR041667">
    <property type="entry name" value="Cupin_8"/>
</dbReference>
<dbReference type="PROSITE" id="PS51184">
    <property type="entry name" value="JMJC"/>
    <property type="match status" value="1"/>
</dbReference>
<dbReference type="Pfam" id="PF13621">
    <property type="entry name" value="Cupin_8"/>
    <property type="match status" value="1"/>
</dbReference>
<comment type="subcellular location">
    <subcellularLocation>
        <location evidence="1">Cytoplasm</location>
    </subcellularLocation>
</comment>
<comment type="caution">
    <text evidence="5">The sequence shown here is derived from an EMBL/GenBank/DDBJ whole genome shotgun (WGS) entry which is preliminary data.</text>
</comment>
<dbReference type="PANTHER" id="PTHR12461:SF43">
    <property type="entry name" value="HSPB1-ASSOCIATED PROTEIN 1"/>
    <property type="match status" value="1"/>
</dbReference>
<evidence type="ECO:0000256" key="1">
    <source>
        <dbReference type="ARBA" id="ARBA00004496"/>
    </source>
</evidence>
<dbReference type="InterPro" id="IPR003347">
    <property type="entry name" value="JmjC_dom"/>
</dbReference>